<organism evidence="1 2">
    <name type="scientific">Gossypium mustelinum</name>
    <name type="common">Cotton</name>
    <name type="synonym">Gossypium caicoense</name>
    <dbReference type="NCBI Taxonomy" id="34275"/>
    <lineage>
        <taxon>Eukaryota</taxon>
        <taxon>Viridiplantae</taxon>
        <taxon>Streptophyta</taxon>
        <taxon>Embryophyta</taxon>
        <taxon>Tracheophyta</taxon>
        <taxon>Spermatophyta</taxon>
        <taxon>Magnoliopsida</taxon>
        <taxon>eudicotyledons</taxon>
        <taxon>Gunneridae</taxon>
        <taxon>Pentapetalae</taxon>
        <taxon>rosids</taxon>
        <taxon>malvids</taxon>
        <taxon>Malvales</taxon>
        <taxon>Malvaceae</taxon>
        <taxon>Malvoideae</taxon>
        <taxon>Gossypium</taxon>
    </lineage>
</organism>
<protein>
    <submittedName>
        <fullName evidence="1">Uncharacterized protein</fullName>
    </submittedName>
</protein>
<gene>
    <name evidence="1" type="ORF">E1A91_D04G097700v1</name>
</gene>
<dbReference type="EMBL" id="CM017652">
    <property type="protein sequence ID" value="TYI86886.1"/>
    <property type="molecule type" value="Genomic_DNA"/>
</dbReference>
<proteinExistence type="predicted"/>
<keyword evidence="2" id="KW-1185">Reference proteome</keyword>
<accession>A0A5D2VC16</accession>
<sequence>MLDLSSPSGQTFLTTVKGSPFTTNLQNPNSSATVTTCKQALTSTVVESAIKLFRTHLVNE</sequence>
<dbReference type="AlphaFoldDB" id="A0A5D2VC16"/>
<name>A0A5D2VC16_GOSMU</name>
<evidence type="ECO:0000313" key="1">
    <source>
        <dbReference type="EMBL" id="TYI86886.1"/>
    </source>
</evidence>
<dbReference type="Proteomes" id="UP000323597">
    <property type="component" value="Chromosome D04"/>
</dbReference>
<reference evidence="1 2" key="1">
    <citation type="submission" date="2019-07" db="EMBL/GenBank/DDBJ databases">
        <title>WGS assembly of Gossypium mustelinum.</title>
        <authorList>
            <person name="Chen Z.J."/>
            <person name="Sreedasyam A."/>
            <person name="Ando A."/>
            <person name="Song Q."/>
            <person name="De L."/>
            <person name="Hulse-Kemp A."/>
            <person name="Ding M."/>
            <person name="Ye W."/>
            <person name="Kirkbride R."/>
            <person name="Jenkins J."/>
            <person name="Plott C."/>
            <person name="Lovell J."/>
            <person name="Lin Y.-M."/>
            <person name="Vaughn R."/>
            <person name="Liu B."/>
            <person name="Li W."/>
            <person name="Simpson S."/>
            <person name="Scheffler B."/>
            <person name="Saski C."/>
            <person name="Grover C."/>
            <person name="Hu G."/>
            <person name="Conover J."/>
            <person name="Carlson J."/>
            <person name="Shu S."/>
            <person name="Boston L."/>
            <person name="Williams M."/>
            <person name="Peterson D."/>
            <person name="Mcgee K."/>
            <person name="Jones D."/>
            <person name="Wendel J."/>
            <person name="Stelly D."/>
            <person name="Grimwood J."/>
            <person name="Schmutz J."/>
        </authorList>
    </citation>
    <scope>NUCLEOTIDE SEQUENCE [LARGE SCALE GENOMIC DNA]</scope>
    <source>
        <strain evidence="1">1408120.09</strain>
    </source>
</reference>
<evidence type="ECO:0000313" key="2">
    <source>
        <dbReference type="Proteomes" id="UP000323597"/>
    </source>
</evidence>